<feature type="transmembrane region" description="Helical" evidence="3">
    <location>
        <begin position="140"/>
        <end position="159"/>
    </location>
</feature>
<evidence type="ECO:0000256" key="3">
    <source>
        <dbReference type="SAM" id="Phobius"/>
    </source>
</evidence>
<keyword evidence="6" id="KW-1185">Reference proteome</keyword>
<dbReference type="InterPro" id="IPR009057">
    <property type="entry name" value="Homeodomain-like_sf"/>
</dbReference>
<feature type="DNA-binding region" description="H-T-H motif" evidence="2">
    <location>
        <begin position="28"/>
        <end position="47"/>
    </location>
</feature>
<reference evidence="5 6" key="1">
    <citation type="submission" date="2020-07" db="EMBL/GenBank/DDBJ databases">
        <title>Sequencing the genomes of 1000 actinobacteria strains.</title>
        <authorList>
            <person name="Klenk H.-P."/>
        </authorList>
    </citation>
    <scope>NUCLEOTIDE SEQUENCE [LARGE SCALE GENOMIC DNA]</scope>
    <source>
        <strain evidence="5 6">DSM 22083</strain>
    </source>
</reference>
<dbReference type="PRINTS" id="PR00455">
    <property type="entry name" value="HTHTETR"/>
</dbReference>
<keyword evidence="3" id="KW-0812">Transmembrane</keyword>
<feature type="domain" description="HTH tetR-type" evidence="4">
    <location>
        <begin position="5"/>
        <end position="65"/>
    </location>
</feature>
<protein>
    <submittedName>
        <fullName evidence="5">AcrR family transcriptional regulator</fullName>
    </submittedName>
</protein>
<comment type="caution">
    <text evidence="5">The sequence shown here is derived from an EMBL/GenBank/DDBJ whole genome shotgun (WGS) entry which is preliminary data.</text>
</comment>
<name>A0A7Y9I4C0_9ACTN</name>
<organism evidence="5 6">
    <name type="scientific">Microlunatus parietis</name>
    <dbReference type="NCBI Taxonomy" id="682979"/>
    <lineage>
        <taxon>Bacteria</taxon>
        <taxon>Bacillati</taxon>
        <taxon>Actinomycetota</taxon>
        <taxon>Actinomycetes</taxon>
        <taxon>Propionibacteriales</taxon>
        <taxon>Propionibacteriaceae</taxon>
        <taxon>Microlunatus</taxon>
    </lineage>
</organism>
<dbReference type="GO" id="GO:0003700">
    <property type="term" value="F:DNA-binding transcription factor activity"/>
    <property type="evidence" value="ECO:0007669"/>
    <property type="project" value="TreeGrafter"/>
</dbReference>
<dbReference type="EMBL" id="JACCBU010000001">
    <property type="protein sequence ID" value="NYE69893.1"/>
    <property type="molecule type" value="Genomic_DNA"/>
</dbReference>
<dbReference type="Pfam" id="PF00440">
    <property type="entry name" value="TetR_N"/>
    <property type="match status" value="1"/>
</dbReference>
<dbReference type="RefSeq" id="WP_179748962.1">
    <property type="nucleotide sequence ID" value="NZ_JACCBU010000001.1"/>
</dbReference>
<accession>A0A7Y9I4C0</accession>
<dbReference type="PANTHER" id="PTHR30055">
    <property type="entry name" value="HTH-TYPE TRANSCRIPTIONAL REGULATOR RUTR"/>
    <property type="match status" value="1"/>
</dbReference>
<dbReference type="Gene3D" id="1.10.357.10">
    <property type="entry name" value="Tetracycline Repressor, domain 2"/>
    <property type="match status" value="1"/>
</dbReference>
<sequence length="182" mass="19448">MSKRERTRQLLQSAALDLFLDKGFDATTTREIAERAGVTEMTLFRHFPTKESLVLDDPYDPVIADAIRNRPRSESPMRAAVAGLGQAWANVPEAGVAALRSRLRILAEATTVRDLGRSVDRTRAAAAAALVDRGVRPRDALVVASAVIAGLSSALLAWARSEDDLAETITSALAVLGGERGA</sequence>
<evidence type="ECO:0000259" key="4">
    <source>
        <dbReference type="PROSITE" id="PS50977"/>
    </source>
</evidence>
<evidence type="ECO:0000313" key="6">
    <source>
        <dbReference type="Proteomes" id="UP000569914"/>
    </source>
</evidence>
<dbReference type="InterPro" id="IPR001647">
    <property type="entry name" value="HTH_TetR"/>
</dbReference>
<dbReference type="Gene3D" id="1.10.10.60">
    <property type="entry name" value="Homeodomain-like"/>
    <property type="match status" value="1"/>
</dbReference>
<keyword evidence="3" id="KW-1133">Transmembrane helix</keyword>
<dbReference type="AlphaFoldDB" id="A0A7Y9I4C0"/>
<keyword evidence="1 2" id="KW-0238">DNA-binding</keyword>
<dbReference type="PROSITE" id="PS50977">
    <property type="entry name" value="HTH_TETR_2"/>
    <property type="match status" value="1"/>
</dbReference>
<gene>
    <name evidence="5" type="ORF">BKA15_001222</name>
</gene>
<dbReference type="Proteomes" id="UP000569914">
    <property type="component" value="Unassembled WGS sequence"/>
</dbReference>
<evidence type="ECO:0000256" key="2">
    <source>
        <dbReference type="PROSITE-ProRule" id="PRU00335"/>
    </source>
</evidence>
<evidence type="ECO:0000256" key="1">
    <source>
        <dbReference type="ARBA" id="ARBA00023125"/>
    </source>
</evidence>
<dbReference type="InterPro" id="IPR050109">
    <property type="entry name" value="HTH-type_TetR-like_transc_reg"/>
</dbReference>
<dbReference type="PANTHER" id="PTHR30055:SF226">
    <property type="entry name" value="HTH-TYPE TRANSCRIPTIONAL REGULATOR PKSA"/>
    <property type="match status" value="1"/>
</dbReference>
<keyword evidence="3" id="KW-0472">Membrane</keyword>
<evidence type="ECO:0000313" key="5">
    <source>
        <dbReference type="EMBL" id="NYE69893.1"/>
    </source>
</evidence>
<dbReference type="SUPFAM" id="SSF46689">
    <property type="entry name" value="Homeodomain-like"/>
    <property type="match status" value="1"/>
</dbReference>
<dbReference type="GO" id="GO:0000976">
    <property type="term" value="F:transcription cis-regulatory region binding"/>
    <property type="evidence" value="ECO:0007669"/>
    <property type="project" value="TreeGrafter"/>
</dbReference>
<proteinExistence type="predicted"/>